<comment type="caution">
    <text evidence="1">The sequence shown here is derived from an EMBL/GenBank/DDBJ whole genome shotgun (WGS) entry which is preliminary data.</text>
</comment>
<protein>
    <submittedName>
        <fullName evidence="1">Uncharacterized protein</fullName>
    </submittedName>
</protein>
<reference evidence="1 2" key="1">
    <citation type="journal article" date="2019" name="Sci. Rep.">
        <title>Orb-weaving spider Araneus ventricosus genome elucidates the spidroin gene catalogue.</title>
        <authorList>
            <person name="Kono N."/>
            <person name="Nakamura H."/>
            <person name="Ohtoshi R."/>
            <person name="Moran D.A.P."/>
            <person name="Shinohara A."/>
            <person name="Yoshida Y."/>
            <person name="Fujiwara M."/>
            <person name="Mori M."/>
            <person name="Tomita M."/>
            <person name="Arakawa K."/>
        </authorList>
    </citation>
    <scope>NUCLEOTIDE SEQUENCE [LARGE SCALE GENOMIC DNA]</scope>
</reference>
<proteinExistence type="predicted"/>
<dbReference type="EMBL" id="BGPR01000178">
    <property type="protein sequence ID" value="GBM02262.1"/>
    <property type="molecule type" value="Genomic_DNA"/>
</dbReference>
<evidence type="ECO:0000313" key="2">
    <source>
        <dbReference type="Proteomes" id="UP000499080"/>
    </source>
</evidence>
<keyword evidence="2" id="KW-1185">Reference proteome</keyword>
<accession>A0A4Y2CCV6</accession>
<organism evidence="1 2">
    <name type="scientific">Araneus ventricosus</name>
    <name type="common">Orbweaver spider</name>
    <name type="synonym">Epeira ventricosa</name>
    <dbReference type="NCBI Taxonomy" id="182803"/>
    <lineage>
        <taxon>Eukaryota</taxon>
        <taxon>Metazoa</taxon>
        <taxon>Ecdysozoa</taxon>
        <taxon>Arthropoda</taxon>
        <taxon>Chelicerata</taxon>
        <taxon>Arachnida</taxon>
        <taxon>Araneae</taxon>
        <taxon>Araneomorphae</taxon>
        <taxon>Entelegynae</taxon>
        <taxon>Araneoidea</taxon>
        <taxon>Araneidae</taxon>
        <taxon>Araneus</taxon>
    </lineage>
</organism>
<dbReference type="Proteomes" id="UP000499080">
    <property type="component" value="Unassembled WGS sequence"/>
</dbReference>
<dbReference type="AlphaFoldDB" id="A0A4Y2CCV6"/>
<gene>
    <name evidence="1" type="ORF">AVEN_108809_1</name>
</gene>
<evidence type="ECO:0000313" key="1">
    <source>
        <dbReference type="EMBL" id="GBM02262.1"/>
    </source>
</evidence>
<name>A0A4Y2CCV6_ARAVE</name>
<sequence length="99" mass="12194">MYNIIKTLLMVFNRWFKYARQAIWKYNQLSELKVLNKLCNFLDNKDDCQCLLSDLMEMLLHFRTVSDKLYSEKRLRKLLSERYGNTVLEIEVFLHRHFR</sequence>